<dbReference type="InterPro" id="IPR038765">
    <property type="entry name" value="Papain-like_cys_pep_sf"/>
</dbReference>
<dbReference type="AlphaFoldDB" id="A0A940WE37"/>
<evidence type="ECO:0000256" key="2">
    <source>
        <dbReference type="ARBA" id="ARBA00022670"/>
    </source>
</evidence>
<feature type="coiled-coil region" evidence="5">
    <location>
        <begin position="38"/>
        <end position="86"/>
    </location>
</feature>
<dbReference type="InterPro" id="IPR000064">
    <property type="entry name" value="NLP_P60_dom"/>
</dbReference>
<dbReference type="PANTHER" id="PTHR47359">
    <property type="entry name" value="PEPTIDOGLYCAN DL-ENDOPEPTIDASE CWLO"/>
    <property type="match status" value="1"/>
</dbReference>
<comment type="similarity">
    <text evidence="1">Belongs to the peptidase C40 family.</text>
</comment>
<feature type="domain" description="NlpC/P60" evidence="7">
    <location>
        <begin position="205"/>
        <end position="320"/>
    </location>
</feature>
<feature type="chain" id="PRO_5036838400" evidence="6">
    <location>
        <begin position="26"/>
        <end position="320"/>
    </location>
</feature>
<protein>
    <submittedName>
        <fullName evidence="8">C40 family peptidase</fullName>
    </submittedName>
</protein>
<proteinExistence type="inferred from homology"/>
<dbReference type="Gene3D" id="3.90.1720.10">
    <property type="entry name" value="endopeptidase domain like (from Nostoc punctiforme)"/>
    <property type="match status" value="1"/>
</dbReference>
<evidence type="ECO:0000256" key="1">
    <source>
        <dbReference type="ARBA" id="ARBA00007074"/>
    </source>
</evidence>
<dbReference type="Gene3D" id="6.10.250.3150">
    <property type="match status" value="1"/>
</dbReference>
<evidence type="ECO:0000313" key="8">
    <source>
        <dbReference type="EMBL" id="MBP2702467.1"/>
    </source>
</evidence>
<feature type="signal peptide" evidence="6">
    <location>
        <begin position="1"/>
        <end position="25"/>
    </location>
</feature>
<dbReference type="GO" id="GO:0006508">
    <property type="term" value="P:proteolysis"/>
    <property type="evidence" value="ECO:0007669"/>
    <property type="project" value="UniProtKB-KW"/>
</dbReference>
<evidence type="ECO:0000256" key="6">
    <source>
        <dbReference type="SAM" id="SignalP"/>
    </source>
</evidence>
<evidence type="ECO:0000256" key="4">
    <source>
        <dbReference type="ARBA" id="ARBA00022807"/>
    </source>
</evidence>
<accession>A0A940WE37</accession>
<organism evidence="8 9">
    <name type="scientific">Microbispora oryzae</name>
    <dbReference type="NCBI Taxonomy" id="2806554"/>
    <lineage>
        <taxon>Bacteria</taxon>
        <taxon>Bacillati</taxon>
        <taxon>Actinomycetota</taxon>
        <taxon>Actinomycetes</taxon>
        <taxon>Streptosporangiales</taxon>
        <taxon>Streptosporangiaceae</taxon>
        <taxon>Microbispora</taxon>
    </lineage>
</organism>
<dbReference type="Proteomes" id="UP000674234">
    <property type="component" value="Unassembled WGS sequence"/>
</dbReference>
<dbReference type="InterPro" id="IPR051794">
    <property type="entry name" value="PG_Endopeptidase_C40"/>
</dbReference>
<dbReference type="PANTHER" id="PTHR47359:SF3">
    <property type="entry name" value="NLP_P60 DOMAIN-CONTAINING PROTEIN-RELATED"/>
    <property type="match status" value="1"/>
</dbReference>
<keyword evidence="6" id="KW-0732">Signal</keyword>
<keyword evidence="3" id="KW-0378">Hydrolase</keyword>
<evidence type="ECO:0000259" key="7">
    <source>
        <dbReference type="PROSITE" id="PS51935"/>
    </source>
</evidence>
<dbReference type="PROSITE" id="PS51935">
    <property type="entry name" value="NLPC_P60"/>
    <property type="match status" value="1"/>
</dbReference>
<comment type="caution">
    <text evidence="8">The sequence shown here is derived from an EMBL/GenBank/DDBJ whole genome shotgun (WGS) entry which is preliminary data.</text>
</comment>
<dbReference type="Pfam" id="PF00877">
    <property type="entry name" value="NLPC_P60"/>
    <property type="match status" value="1"/>
</dbReference>
<sequence>MRGRLPVAAGLAAAVLLLPGTSAQAAPKPTPAQVKAKLDKLNTQADQLVDRYNAANEKWKKARKQYAGVNEDYKKQSGRVEDLRQQLVSMAVDAYQVGDIGGWGGVVYTPDPDAMLSGLAALDQLSQERASQLQSYEDAIKGLKQRRDEKKSLFDEAAKVRTELAGEKEKVDRMVDEQTKLLRKLNVYNAGDPNSAGVVYRGSASGNALSALQFAYKQVGKPYRYGGTGPGSWDCSGLVQASWAAGGVSLPRTSYEQWAWGSSRRVSLSALEPGDLLFHAGFGHVGIYAGNGKVVHAPQTGDVVKIVSLSEYHAIGAVRP</sequence>
<keyword evidence="9" id="KW-1185">Reference proteome</keyword>
<name>A0A940WE37_9ACTN</name>
<evidence type="ECO:0000313" key="9">
    <source>
        <dbReference type="Proteomes" id="UP000674234"/>
    </source>
</evidence>
<reference evidence="8" key="1">
    <citation type="submission" date="2021-02" db="EMBL/GenBank/DDBJ databases">
        <title>Draft genome sequence of Microbispora sp. RL4-1S isolated from rice leaves in Thailand.</title>
        <authorList>
            <person name="Muangham S."/>
            <person name="Duangmal K."/>
        </authorList>
    </citation>
    <scope>NUCLEOTIDE SEQUENCE</scope>
    <source>
        <strain evidence="8">RL4-1S</strain>
    </source>
</reference>
<dbReference type="EMBL" id="JAFCNB010000001">
    <property type="protein sequence ID" value="MBP2702467.1"/>
    <property type="molecule type" value="Genomic_DNA"/>
</dbReference>
<dbReference type="RefSeq" id="WP_210153760.1">
    <property type="nucleotide sequence ID" value="NZ_JAFCNB010000001.1"/>
</dbReference>
<keyword evidence="2" id="KW-0645">Protease</keyword>
<dbReference type="GO" id="GO:0008234">
    <property type="term" value="F:cysteine-type peptidase activity"/>
    <property type="evidence" value="ECO:0007669"/>
    <property type="project" value="UniProtKB-KW"/>
</dbReference>
<evidence type="ECO:0000256" key="3">
    <source>
        <dbReference type="ARBA" id="ARBA00022801"/>
    </source>
</evidence>
<keyword evidence="4" id="KW-0788">Thiol protease</keyword>
<evidence type="ECO:0000256" key="5">
    <source>
        <dbReference type="SAM" id="Coils"/>
    </source>
</evidence>
<keyword evidence="5" id="KW-0175">Coiled coil</keyword>
<gene>
    <name evidence="8" type="ORF">JOL79_01470</name>
</gene>
<dbReference type="SUPFAM" id="SSF54001">
    <property type="entry name" value="Cysteine proteinases"/>
    <property type="match status" value="1"/>
</dbReference>